<feature type="domain" description="Zn(2)-C6 fungal-type" evidence="3">
    <location>
        <begin position="39"/>
        <end position="69"/>
    </location>
</feature>
<dbReference type="Gene3D" id="4.10.240.10">
    <property type="entry name" value="Zn(2)-C6 fungal-type DNA-binding domain"/>
    <property type="match status" value="1"/>
</dbReference>
<keyword evidence="5" id="KW-1185">Reference proteome</keyword>
<dbReference type="GO" id="GO:0000981">
    <property type="term" value="F:DNA-binding transcription factor activity, RNA polymerase II-specific"/>
    <property type="evidence" value="ECO:0007669"/>
    <property type="project" value="InterPro"/>
</dbReference>
<dbReference type="PROSITE" id="PS50048">
    <property type="entry name" value="ZN2_CY6_FUNGAL_2"/>
    <property type="match status" value="1"/>
</dbReference>
<organism evidence="4 5">
    <name type="scientific">Conoideocrella luteorostrata</name>
    <dbReference type="NCBI Taxonomy" id="1105319"/>
    <lineage>
        <taxon>Eukaryota</taxon>
        <taxon>Fungi</taxon>
        <taxon>Dikarya</taxon>
        <taxon>Ascomycota</taxon>
        <taxon>Pezizomycotina</taxon>
        <taxon>Sordariomycetes</taxon>
        <taxon>Hypocreomycetidae</taxon>
        <taxon>Hypocreales</taxon>
        <taxon>Clavicipitaceae</taxon>
        <taxon>Conoideocrella</taxon>
    </lineage>
</organism>
<sequence length="413" mass="46854">MERRYVPLRPLSPKATGQERGTEFESSEPRKPRIGVSVACNDCRRKKIRCDGQRPVCSNCQGKTNQCEYRDEGGPSKESRDLVVEVVRTLGQLPTSEAIQYLHGLKEESDALTILSTLRQGLTCKQLEADNVEANPVLDDDGQATQQEWRTQNPTAYPGARDRDTNLFQKQPYLGLIGSTLHDSYTDIPMSDQRPARPENENMRDEHQEPHEKFHQLCDSRLHKLNIHYWTNVDIDNDLAAKCISLYLETDHPLLGHFDPDLFVSDLVSEQSEHCSSLLVNSLLYWACQMYSAIDPQTDHIAIDFCTEAEGHLTAEYYKCDDSILVLAATEFLCLGYLGQGRDHAVLRYLTEAANMAGRMGLFSTEGHVNEMKSRNYDDLTGTAKTSHMYAAWGIFNWLTSVSRNLDKLNDHY</sequence>
<dbReference type="PANTHER" id="PTHR47256:SF1">
    <property type="entry name" value="ZN(II)2CYS6 TRANSCRIPTION FACTOR (EUROFUNG)"/>
    <property type="match status" value="1"/>
</dbReference>
<dbReference type="SMART" id="SM00066">
    <property type="entry name" value="GAL4"/>
    <property type="match status" value="1"/>
</dbReference>
<feature type="region of interest" description="Disordered" evidence="2">
    <location>
        <begin position="1"/>
        <end position="31"/>
    </location>
</feature>
<dbReference type="Pfam" id="PF00172">
    <property type="entry name" value="Zn_clus"/>
    <property type="match status" value="1"/>
</dbReference>
<dbReference type="CDD" id="cd12148">
    <property type="entry name" value="fungal_TF_MHR"/>
    <property type="match status" value="1"/>
</dbReference>
<evidence type="ECO:0000313" key="5">
    <source>
        <dbReference type="Proteomes" id="UP001251528"/>
    </source>
</evidence>
<gene>
    <name evidence="4" type="ORF">QQS21_008421</name>
</gene>
<dbReference type="Proteomes" id="UP001251528">
    <property type="component" value="Unassembled WGS sequence"/>
</dbReference>
<dbReference type="AlphaFoldDB" id="A0AAJ0CNB5"/>
<dbReference type="EMBL" id="JASWJB010000191">
    <property type="protein sequence ID" value="KAK2593871.1"/>
    <property type="molecule type" value="Genomic_DNA"/>
</dbReference>
<feature type="compositionally biased region" description="Basic and acidic residues" evidence="2">
    <location>
        <begin position="20"/>
        <end position="31"/>
    </location>
</feature>
<comment type="caution">
    <text evidence="4">The sequence shown here is derived from an EMBL/GenBank/DDBJ whole genome shotgun (WGS) entry which is preliminary data.</text>
</comment>
<evidence type="ECO:0000259" key="3">
    <source>
        <dbReference type="PROSITE" id="PS50048"/>
    </source>
</evidence>
<accession>A0AAJ0CNB5</accession>
<dbReference type="GO" id="GO:0008270">
    <property type="term" value="F:zinc ion binding"/>
    <property type="evidence" value="ECO:0007669"/>
    <property type="project" value="InterPro"/>
</dbReference>
<reference evidence="4" key="1">
    <citation type="submission" date="2023-06" db="EMBL/GenBank/DDBJ databases">
        <title>Conoideocrella luteorostrata (Hypocreales: Clavicipitaceae), a potential biocontrol fungus for elongate hemlock scale in United States Christmas tree production areas.</title>
        <authorList>
            <person name="Barrett H."/>
            <person name="Lovett B."/>
            <person name="Macias A.M."/>
            <person name="Stajich J.E."/>
            <person name="Kasson M.T."/>
        </authorList>
    </citation>
    <scope>NUCLEOTIDE SEQUENCE</scope>
    <source>
        <strain evidence="4">ARSEF 14590</strain>
    </source>
</reference>
<dbReference type="PANTHER" id="PTHR47256">
    <property type="entry name" value="ZN(II)2CYS6 TRANSCRIPTION FACTOR (EUROFUNG)-RELATED"/>
    <property type="match status" value="1"/>
</dbReference>
<protein>
    <recommendedName>
        <fullName evidence="3">Zn(2)-C6 fungal-type domain-containing protein</fullName>
    </recommendedName>
</protein>
<dbReference type="PROSITE" id="PS00463">
    <property type="entry name" value="ZN2_CY6_FUNGAL_1"/>
    <property type="match status" value="1"/>
</dbReference>
<dbReference type="InterPro" id="IPR053187">
    <property type="entry name" value="Notoamide_regulator"/>
</dbReference>
<dbReference type="InterPro" id="IPR036864">
    <property type="entry name" value="Zn2-C6_fun-type_DNA-bd_sf"/>
</dbReference>
<dbReference type="CDD" id="cd00067">
    <property type="entry name" value="GAL4"/>
    <property type="match status" value="1"/>
</dbReference>
<evidence type="ECO:0000313" key="4">
    <source>
        <dbReference type="EMBL" id="KAK2593871.1"/>
    </source>
</evidence>
<proteinExistence type="predicted"/>
<name>A0AAJ0CNB5_9HYPO</name>
<evidence type="ECO:0000256" key="2">
    <source>
        <dbReference type="SAM" id="MobiDB-lite"/>
    </source>
</evidence>
<dbReference type="InterPro" id="IPR001138">
    <property type="entry name" value="Zn2Cys6_DnaBD"/>
</dbReference>
<keyword evidence="1" id="KW-0539">Nucleus</keyword>
<evidence type="ECO:0000256" key="1">
    <source>
        <dbReference type="ARBA" id="ARBA00023242"/>
    </source>
</evidence>
<dbReference type="SUPFAM" id="SSF57701">
    <property type="entry name" value="Zn2/Cys6 DNA-binding domain"/>
    <property type="match status" value="1"/>
</dbReference>